<dbReference type="SUPFAM" id="SSF57667">
    <property type="entry name" value="beta-beta-alpha zinc fingers"/>
    <property type="match status" value="2"/>
</dbReference>
<feature type="compositionally biased region" description="Low complexity" evidence="1">
    <location>
        <begin position="100"/>
        <end position="109"/>
    </location>
</feature>
<protein>
    <recommendedName>
        <fullName evidence="2">C2H2-type domain-containing protein</fullName>
    </recommendedName>
</protein>
<feature type="compositionally biased region" description="Basic residues" evidence="1">
    <location>
        <begin position="111"/>
        <end position="122"/>
    </location>
</feature>
<sequence>METNRRKYVMSVELAMQREMEYRKKLETSKAEHCGSIAVQSSTTTGTPITTPASGPNLNPCRPTQVLIPNPVPVPYTGPNHAQARPHFPNLQHPRPRPMRPSSRPSYSSQQKRKIPIHQQPKRVHVSSPEDFYCNLCQVDCNSEINLRMHLKGHKHKTMLRNAQAKKVTGGPSEANNKFHCDLCGIWCLDIHAFNLHLHGKNHFLKLRATQEKSTGLNGAGAVA</sequence>
<gene>
    <name evidence="3" type="ORF">RND81_02G036100</name>
</gene>
<dbReference type="SMART" id="SM00451">
    <property type="entry name" value="ZnF_U1"/>
    <property type="match status" value="2"/>
</dbReference>
<reference evidence="3" key="1">
    <citation type="submission" date="2024-03" db="EMBL/GenBank/DDBJ databases">
        <title>WGS assembly of Saponaria officinalis var. Norfolk2.</title>
        <authorList>
            <person name="Jenkins J."/>
            <person name="Shu S."/>
            <person name="Grimwood J."/>
            <person name="Barry K."/>
            <person name="Goodstein D."/>
            <person name="Schmutz J."/>
            <person name="Leebens-Mack J."/>
            <person name="Osbourn A."/>
        </authorList>
    </citation>
    <scope>NUCLEOTIDE SEQUENCE [LARGE SCALE GENOMIC DNA]</scope>
    <source>
        <strain evidence="3">JIC</strain>
    </source>
</reference>
<comment type="caution">
    <text evidence="3">The sequence shown here is derived from an EMBL/GenBank/DDBJ whole genome shotgun (WGS) entry which is preliminary data.</text>
</comment>
<evidence type="ECO:0000256" key="1">
    <source>
        <dbReference type="SAM" id="MobiDB-lite"/>
    </source>
</evidence>
<proteinExistence type="predicted"/>
<dbReference type="Pfam" id="PF12874">
    <property type="entry name" value="zf-met"/>
    <property type="match status" value="1"/>
</dbReference>
<dbReference type="EMBL" id="JBDFQZ010000002">
    <property type="protein sequence ID" value="KAK9748100.1"/>
    <property type="molecule type" value="Genomic_DNA"/>
</dbReference>
<feature type="region of interest" description="Disordered" evidence="1">
    <location>
        <begin position="75"/>
        <end position="122"/>
    </location>
</feature>
<dbReference type="PROSITE" id="PS00028">
    <property type="entry name" value="ZINC_FINGER_C2H2_1"/>
    <property type="match status" value="1"/>
</dbReference>
<dbReference type="InterPro" id="IPR013087">
    <property type="entry name" value="Znf_C2H2_type"/>
</dbReference>
<dbReference type="SMART" id="SM00355">
    <property type="entry name" value="ZnF_C2H2"/>
    <property type="match status" value="2"/>
</dbReference>
<dbReference type="AlphaFoldDB" id="A0AAW1MKE3"/>
<organism evidence="3 4">
    <name type="scientific">Saponaria officinalis</name>
    <name type="common">Common soapwort</name>
    <name type="synonym">Lychnis saponaria</name>
    <dbReference type="NCBI Taxonomy" id="3572"/>
    <lineage>
        <taxon>Eukaryota</taxon>
        <taxon>Viridiplantae</taxon>
        <taxon>Streptophyta</taxon>
        <taxon>Embryophyta</taxon>
        <taxon>Tracheophyta</taxon>
        <taxon>Spermatophyta</taxon>
        <taxon>Magnoliopsida</taxon>
        <taxon>eudicotyledons</taxon>
        <taxon>Gunneridae</taxon>
        <taxon>Pentapetalae</taxon>
        <taxon>Caryophyllales</taxon>
        <taxon>Caryophyllaceae</taxon>
        <taxon>Caryophylleae</taxon>
        <taxon>Saponaria</taxon>
    </lineage>
</organism>
<name>A0AAW1MKE3_SAPOF</name>
<dbReference type="Gene3D" id="3.30.160.60">
    <property type="entry name" value="Classic Zinc Finger"/>
    <property type="match status" value="1"/>
</dbReference>
<dbReference type="GO" id="GO:0008270">
    <property type="term" value="F:zinc ion binding"/>
    <property type="evidence" value="ECO:0007669"/>
    <property type="project" value="InterPro"/>
</dbReference>
<keyword evidence="4" id="KW-1185">Reference proteome</keyword>
<evidence type="ECO:0000313" key="4">
    <source>
        <dbReference type="Proteomes" id="UP001443914"/>
    </source>
</evidence>
<dbReference type="PANTHER" id="PTHR47487:SF18">
    <property type="entry name" value="EXPRESSED PROTEIN"/>
    <property type="match status" value="1"/>
</dbReference>
<dbReference type="PANTHER" id="PTHR47487">
    <property type="entry name" value="OS06G0651300 PROTEIN-RELATED"/>
    <property type="match status" value="1"/>
</dbReference>
<evidence type="ECO:0000313" key="3">
    <source>
        <dbReference type="EMBL" id="KAK9748100.1"/>
    </source>
</evidence>
<dbReference type="GO" id="GO:0003676">
    <property type="term" value="F:nucleic acid binding"/>
    <property type="evidence" value="ECO:0007669"/>
    <property type="project" value="InterPro"/>
</dbReference>
<evidence type="ECO:0000259" key="2">
    <source>
        <dbReference type="PROSITE" id="PS00028"/>
    </source>
</evidence>
<feature type="domain" description="C2H2-type" evidence="2">
    <location>
        <begin position="134"/>
        <end position="156"/>
    </location>
</feature>
<dbReference type="InterPro" id="IPR003604">
    <property type="entry name" value="Matrin/U1-like-C_Znf_C2H2"/>
</dbReference>
<dbReference type="InterPro" id="IPR036236">
    <property type="entry name" value="Znf_C2H2_sf"/>
</dbReference>
<accession>A0AAW1MKE3</accession>
<dbReference type="Proteomes" id="UP001443914">
    <property type="component" value="Unassembled WGS sequence"/>
</dbReference>